<evidence type="ECO:0000313" key="13">
    <source>
        <dbReference type="Proteomes" id="UP001281410"/>
    </source>
</evidence>
<keyword evidence="8" id="KW-0539">Nucleus</keyword>
<comment type="similarity">
    <text evidence="1 8">Belongs to the NDC80/HEC1 family.</text>
</comment>
<dbReference type="InterPro" id="IPR055260">
    <property type="entry name" value="Ndc80_CH"/>
</dbReference>
<evidence type="ECO:0000256" key="2">
    <source>
        <dbReference type="ARBA" id="ARBA00022454"/>
    </source>
</evidence>
<dbReference type="PANTHER" id="PTHR46681:SF1">
    <property type="entry name" value="KINETOCHORE PROTEIN NDC80 HOMOLOG"/>
    <property type="match status" value="1"/>
</dbReference>
<dbReference type="GO" id="GO:0005634">
    <property type="term" value="C:nucleus"/>
    <property type="evidence" value="ECO:0007669"/>
    <property type="project" value="UniProtKB-SubCell"/>
</dbReference>
<comment type="subunit">
    <text evidence="8">Component of the NDC80 complex.</text>
</comment>
<keyword evidence="7 8" id="KW-0137">Centromere</keyword>
<evidence type="ECO:0000256" key="6">
    <source>
        <dbReference type="ARBA" id="ARBA00023306"/>
    </source>
</evidence>
<evidence type="ECO:0000256" key="3">
    <source>
        <dbReference type="ARBA" id="ARBA00022618"/>
    </source>
</evidence>
<gene>
    <name evidence="12" type="ORF">Dsin_013398</name>
</gene>
<dbReference type="InterPro" id="IPR055307">
    <property type="entry name" value="NDC80_plants"/>
</dbReference>
<dbReference type="EMBL" id="JANJYJ010000004">
    <property type="protein sequence ID" value="KAK3219428.1"/>
    <property type="molecule type" value="Genomic_DNA"/>
</dbReference>
<keyword evidence="5 9" id="KW-0175">Coiled coil</keyword>
<dbReference type="Proteomes" id="UP001281410">
    <property type="component" value="Unassembled WGS sequence"/>
</dbReference>
<organism evidence="12 13">
    <name type="scientific">Dipteronia sinensis</name>
    <dbReference type="NCBI Taxonomy" id="43782"/>
    <lineage>
        <taxon>Eukaryota</taxon>
        <taxon>Viridiplantae</taxon>
        <taxon>Streptophyta</taxon>
        <taxon>Embryophyta</taxon>
        <taxon>Tracheophyta</taxon>
        <taxon>Spermatophyta</taxon>
        <taxon>Magnoliopsida</taxon>
        <taxon>eudicotyledons</taxon>
        <taxon>Gunneridae</taxon>
        <taxon>Pentapetalae</taxon>
        <taxon>rosids</taxon>
        <taxon>malvids</taxon>
        <taxon>Sapindales</taxon>
        <taxon>Sapindaceae</taxon>
        <taxon>Hippocastanoideae</taxon>
        <taxon>Acereae</taxon>
        <taxon>Dipteronia</taxon>
    </lineage>
</organism>
<protein>
    <recommendedName>
        <fullName evidence="8">Kinetochore protein NDC80</fullName>
    </recommendedName>
</protein>
<dbReference type="GO" id="GO:0051315">
    <property type="term" value="P:attachment of mitotic spindle microtubules to kinetochore"/>
    <property type="evidence" value="ECO:0007669"/>
    <property type="project" value="UniProtKB-UniRule"/>
</dbReference>
<evidence type="ECO:0000259" key="11">
    <source>
        <dbReference type="Pfam" id="PF03801"/>
    </source>
</evidence>
<name>A0AAE0E8V2_9ROSI</name>
<comment type="function">
    <text evidence="8">Acts as a component of the essential kinetochore-associated NDC80 complex, which is required for chromosome segregation and spindle checkpoint activity.</text>
</comment>
<dbReference type="InterPro" id="IPR038273">
    <property type="entry name" value="Ndc80_sf"/>
</dbReference>
<keyword evidence="6 8" id="KW-0131">Cell cycle</keyword>
<feature type="region of interest" description="Disordered" evidence="10">
    <location>
        <begin position="1"/>
        <end position="34"/>
    </location>
</feature>
<evidence type="ECO:0000256" key="9">
    <source>
        <dbReference type="SAM" id="Coils"/>
    </source>
</evidence>
<evidence type="ECO:0000256" key="5">
    <source>
        <dbReference type="ARBA" id="ARBA00023054"/>
    </source>
</evidence>
<dbReference type="AlphaFoldDB" id="A0AAE0E8V2"/>
<feature type="coiled-coil region" evidence="9">
    <location>
        <begin position="223"/>
        <end position="250"/>
    </location>
</feature>
<accession>A0AAE0E8V2</accession>
<comment type="caution">
    <text evidence="12">The sequence shown here is derived from an EMBL/GenBank/DDBJ whole genome shotgun (WGS) entry which is preliminary data.</text>
</comment>
<dbReference type="GO" id="GO:0031262">
    <property type="term" value="C:Ndc80 complex"/>
    <property type="evidence" value="ECO:0007669"/>
    <property type="project" value="UniProtKB-UniRule"/>
</dbReference>
<evidence type="ECO:0000256" key="4">
    <source>
        <dbReference type="ARBA" id="ARBA00022776"/>
    </source>
</evidence>
<keyword evidence="13" id="KW-1185">Reference proteome</keyword>
<proteinExistence type="inferred from homology"/>
<dbReference type="Gene3D" id="1.10.418.30">
    <property type="entry name" value="Ncd80 complex, Ncd80 subunit"/>
    <property type="match status" value="1"/>
</dbReference>
<comment type="subcellular location">
    <subcellularLocation>
        <location evidence="8">Chromosome</location>
        <location evidence="8">Centromere</location>
        <location evidence="8">Kinetochore</location>
    </subcellularLocation>
    <subcellularLocation>
        <location evidence="8">Nucleus</location>
    </subcellularLocation>
</comment>
<keyword evidence="2 8" id="KW-0158">Chromosome</keyword>
<evidence type="ECO:0000313" key="12">
    <source>
        <dbReference type="EMBL" id="KAK3219428.1"/>
    </source>
</evidence>
<dbReference type="Pfam" id="PF03801">
    <property type="entry name" value="Ndc80_HEC"/>
    <property type="match status" value="1"/>
</dbReference>
<evidence type="ECO:0000256" key="7">
    <source>
        <dbReference type="ARBA" id="ARBA00023328"/>
    </source>
</evidence>
<reference evidence="12" key="1">
    <citation type="journal article" date="2023" name="Plant J.">
        <title>Genome sequences and population genomics provide insights into the demographic history, inbreeding, and mutation load of two 'living fossil' tree species of Dipteronia.</title>
        <authorList>
            <person name="Feng Y."/>
            <person name="Comes H.P."/>
            <person name="Chen J."/>
            <person name="Zhu S."/>
            <person name="Lu R."/>
            <person name="Zhang X."/>
            <person name="Li P."/>
            <person name="Qiu J."/>
            <person name="Olsen K.M."/>
            <person name="Qiu Y."/>
        </authorList>
    </citation>
    <scope>NUCLEOTIDE SEQUENCE</scope>
    <source>
        <strain evidence="12">NBL</strain>
    </source>
</reference>
<keyword evidence="3 8" id="KW-0132">Cell division</keyword>
<sequence length="252" mass="28603">MPASQVADLPPSAWAEPPSQPTSTPRGPTRSPQFVQSTATCRLTEIIKFLMSQLDYTSTTKFEDDLFIILKSLNFPYEINKSTLRSPNSPHIWPSYLALIHWMVQIASYTNHLLSNSRPFVENNSMHMYAVDSYLNYIRGDDDAVEDLDREFIGKLELKLSNDIQYVLNAKGSTPAEVMGIDYKSTLKPSLESFADEINKSSMEKLEELISLQQQSSEMAAKIEGKRNRIAALQSYIDEVEAQLNLLRKEMQ</sequence>
<feature type="compositionally biased region" description="Low complexity" evidence="10">
    <location>
        <begin position="21"/>
        <end position="33"/>
    </location>
</feature>
<feature type="domain" description="Kinetochore protein Ndc80 CH" evidence="11">
    <location>
        <begin position="35"/>
        <end position="112"/>
    </location>
</feature>
<dbReference type="PANTHER" id="PTHR46681">
    <property type="entry name" value="KINETOCHORE PROTEIN NDC80 HOMOLOG"/>
    <property type="match status" value="1"/>
</dbReference>
<evidence type="ECO:0000256" key="1">
    <source>
        <dbReference type="ARBA" id="ARBA00007050"/>
    </source>
</evidence>
<evidence type="ECO:0000256" key="8">
    <source>
        <dbReference type="RuleBase" id="RU368072"/>
    </source>
</evidence>
<keyword evidence="4 8" id="KW-0498">Mitosis</keyword>
<dbReference type="GO" id="GO:0051301">
    <property type="term" value="P:cell division"/>
    <property type="evidence" value="ECO:0007669"/>
    <property type="project" value="UniProtKB-UniRule"/>
</dbReference>
<evidence type="ECO:0000256" key="10">
    <source>
        <dbReference type="SAM" id="MobiDB-lite"/>
    </source>
</evidence>
<keyword evidence="8" id="KW-0995">Kinetochore</keyword>